<dbReference type="SUPFAM" id="SSF46894">
    <property type="entry name" value="C-terminal effector domain of the bipartite response regulators"/>
    <property type="match status" value="1"/>
</dbReference>
<dbReference type="PANTHER" id="PTHR43214:SF42">
    <property type="entry name" value="TRANSCRIPTIONAL REGULATORY PROTEIN DESR"/>
    <property type="match status" value="1"/>
</dbReference>
<dbReference type="PROSITE" id="PS50110">
    <property type="entry name" value="RESPONSE_REGULATORY"/>
    <property type="match status" value="1"/>
</dbReference>
<evidence type="ECO:0000256" key="1">
    <source>
        <dbReference type="ARBA" id="ARBA00022553"/>
    </source>
</evidence>
<evidence type="ECO:0000256" key="3">
    <source>
        <dbReference type="PROSITE-ProRule" id="PRU00169"/>
    </source>
</evidence>
<dbReference type="HOGENOM" id="CLU_000445_90_10_11"/>
<dbReference type="SMART" id="SM00448">
    <property type="entry name" value="REC"/>
    <property type="match status" value="1"/>
</dbReference>
<evidence type="ECO:0000313" key="7">
    <source>
        <dbReference type="Proteomes" id="UP000007947"/>
    </source>
</evidence>
<protein>
    <submittedName>
        <fullName evidence="6">Putative two-component system response regulator</fullName>
    </submittedName>
</protein>
<dbReference type="eggNOG" id="COG2197">
    <property type="taxonomic scope" value="Bacteria"/>
</dbReference>
<dbReference type="STRING" id="1032480.MLP_08630"/>
<dbReference type="GO" id="GO:0003677">
    <property type="term" value="F:DNA binding"/>
    <property type="evidence" value="ECO:0007669"/>
    <property type="project" value="UniProtKB-KW"/>
</dbReference>
<dbReference type="CDD" id="cd17535">
    <property type="entry name" value="REC_NarL-like"/>
    <property type="match status" value="1"/>
</dbReference>
<evidence type="ECO:0000313" key="6">
    <source>
        <dbReference type="EMBL" id="BAK33877.1"/>
    </source>
</evidence>
<dbReference type="InterPro" id="IPR058245">
    <property type="entry name" value="NreC/VraR/RcsB-like_REC"/>
</dbReference>
<dbReference type="InterPro" id="IPR016032">
    <property type="entry name" value="Sig_transdc_resp-reg_C-effctor"/>
</dbReference>
<dbReference type="InterPro" id="IPR039420">
    <property type="entry name" value="WalR-like"/>
</dbReference>
<keyword evidence="7" id="KW-1185">Reference proteome</keyword>
<dbReference type="AlphaFoldDB" id="F5XLZ8"/>
<dbReference type="PROSITE" id="PS50043">
    <property type="entry name" value="HTH_LUXR_2"/>
    <property type="match status" value="1"/>
</dbReference>
<dbReference type="Pfam" id="PF00196">
    <property type="entry name" value="GerE"/>
    <property type="match status" value="1"/>
</dbReference>
<name>F5XLZ8_MICPN</name>
<evidence type="ECO:0000256" key="2">
    <source>
        <dbReference type="ARBA" id="ARBA00023125"/>
    </source>
</evidence>
<dbReference type="Pfam" id="PF00072">
    <property type="entry name" value="Response_reg"/>
    <property type="match status" value="1"/>
</dbReference>
<gene>
    <name evidence="6" type="ordered locus">MLP_08630</name>
</gene>
<dbReference type="RefSeq" id="WP_013861762.1">
    <property type="nucleotide sequence ID" value="NC_015635.1"/>
</dbReference>
<dbReference type="SUPFAM" id="SSF52172">
    <property type="entry name" value="CheY-like"/>
    <property type="match status" value="1"/>
</dbReference>
<evidence type="ECO:0000259" key="5">
    <source>
        <dbReference type="PROSITE" id="PS50110"/>
    </source>
</evidence>
<sequence length="224" mass="23396">MTTTAGGPVTVLIIDDHPLIRHGLSALLGLETWVAEVLAASNAREGLELAVTRSPGLAVVDLSLPDVTGTELIARLHRARPDCGLLVLTVNSEESAVRDCLLAGANGYVLKGSAPEVVLRAAQTVADGGLVLGPEVRTGTLVEPGTPKLPEPLSRLTPRDLDLLAHLAEGSSNREIARTLGLSEKTVRNRLSGVFLTLGVADRVQAALVARDNGLSVASRSTWS</sequence>
<dbReference type="GO" id="GO:0006355">
    <property type="term" value="P:regulation of DNA-templated transcription"/>
    <property type="evidence" value="ECO:0007669"/>
    <property type="project" value="InterPro"/>
</dbReference>
<feature type="domain" description="Response regulatory" evidence="5">
    <location>
        <begin position="10"/>
        <end position="126"/>
    </location>
</feature>
<dbReference type="CDD" id="cd06170">
    <property type="entry name" value="LuxR_C_like"/>
    <property type="match status" value="1"/>
</dbReference>
<dbReference type="GO" id="GO:0000160">
    <property type="term" value="P:phosphorelay signal transduction system"/>
    <property type="evidence" value="ECO:0007669"/>
    <property type="project" value="InterPro"/>
</dbReference>
<keyword evidence="1 3" id="KW-0597">Phosphoprotein</keyword>
<proteinExistence type="predicted"/>
<accession>F5XLZ8</accession>
<dbReference type="InterPro" id="IPR011006">
    <property type="entry name" value="CheY-like_superfamily"/>
</dbReference>
<dbReference type="Gene3D" id="3.40.50.2300">
    <property type="match status" value="1"/>
</dbReference>
<dbReference type="PANTHER" id="PTHR43214">
    <property type="entry name" value="TWO-COMPONENT RESPONSE REGULATOR"/>
    <property type="match status" value="1"/>
</dbReference>
<reference evidence="6 7" key="1">
    <citation type="submission" date="2011-05" db="EMBL/GenBank/DDBJ databases">
        <title>Whole genome sequence of Microlunatus phosphovorus NM-1.</title>
        <authorList>
            <person name="Hosoyama A."/>
            <person name="Sasaki K."/>
            <person name="Harada T."/>
            <person name="Igarashi R."/>
            <person name="Kawakoshi A."/>
            <person name="Sasagawa M."/>
            <person name="Fukada J."/>
            <person name="Nakamura S."/>
            <person name="Katano Y."/>
            <person name="Hanada S."/>
            <person name="Kamagata Y."/>
            <person name="Nakamura N."/>
            <person name="Yamazaki S."/>
            <person name="Fujita N."/>
        </authorList>
    </citation>
    <scope>NUCLEOTIDE SEQUENCE [LARGE SCALE GENOMIC DNA]</scope>
    <source>
        <strain evidence="7">ATCC 700054 / DSM 10555 / JCM 9379 / NBRC 101784 / NCIMB 13414 / VKM Ac-1990 / NM-1</strain>
    </source>
</reference>
<dbReference type="Proteomes" id="UP000007947">
    <property type="component" value="Chromosome"/>
</dbReference>
<dbReference type="InterPro" id="IPR001789">
    <property type="entry name" value="Sig_transdc_resp-reg_receiver"/>
</dbReference>
<dbReference type="InterPro" id="IPR000792">
    <property type="entry name" value="Tscrpt_reg_LuxR_C"/>
</dbReference>
<organism evidence="6 7">
    <name type="scientific">Microlunatus phosphovorus (strain ATCC 700054 / DSM 10555 / JCM 9379 / NBRC 101784 / NCIMB 13414 / VKM Ac-1990 / NM-1)</name>
    <dbReference type="NCBI Taxonomy" id="1032480"/>
    <lineage>
        <taxon>Bacteria</taxon>
        <taxon>Bacillati</taxon>
        <taxon>Actinomycetota</taxon>
        <taxon>Actinomycetes</taxon>
        <taxon>Propionibacteriales</taxon>
        <taxon>Propionibacteriaceae</taxon>
        <taxon>Microlunatus</taxon>
    </lineage>
</organism>
<dbReference type="KEGG" id="mph:MLP_08630"/>
<dbReference type="EMBL" id="AP012204">
    <property type="protein sequence ID" value="BAK33877.1"/>
    <property type="molecule type" value="Genomic_DNA"/>
</dbReference>
<dbReference type="SMART" id="SM00421">
    <property type="entry name" value="HTH_LUXR"/>
    <property type="match status" value="1"/>
</dbReference>
<feature type="domain" description="HTH luxR-type" evidence="4">
    <location>
        <begin position="149"/>
        <end position="214"/>
    </location>
</feature>
<keyword evidence="2" id="KW-0238">DNA-binding</keyword>
<dbReference type="PRINTS" id="PR00038">
    <property type="entry name" value="HTHLUXR"/>
</dbReference>
<feature type="modified residue" description="4-aspartylphosphate" evidence="3">
    <location>
        <position position="61"/>
    </location>
</feature>
<evidence type="ECO:0000259" key="4">
    <source>
        <dbReference type="PROSITE" id="PS50043"/>
    </source>
</evidence>